<protein>
    <submittedName>
        <fullName evidence="1">Uncharacterized protein</fullName>
    </submittedName>
</protein>
<keyword evidence="2" id="KW-1185">Reference proteome</keyword>
<dbReference type="InterPro" id="IPR032675">
    <property type="entry name" value="LRR_dom_sf"/>
</dbReference>
<dbReference type="Proteomes" id="UP000230002">
    <property type="component" value="Unassembled WGS sequence"/>
</dbReference>
<proteinExistence type="predicted"/>
<gene>
    <name evidence="1" type="ORF">GSI_13088</name>
</gene>
<accession>A0A2G8RUM5</accession>
<dbReference type="OrthoDB" id="2754780at2759"/>
<dbReference type="EMBL" id="AYKW01000056">
    <property type="protein sequence ID" value="PIL25199.1"/>
    <property type="molecule type" value="Genomic_DNA"/>
</dbReference>
<reference evidence="1 2" key="1">
    <citation type="journal article" date="2015" name="Sci. Rep.">
        <title>Chromosome-level genome map provides insights into diverse defense mechanisms in the medicinal fungus Ganoderma sinense.</title>
        <authorList>
            <person name="Zhu Y."/>
            <person name="Xu J."/>
            <person name="Sun C."/>
            <person name="Zhou S."/>
            <person name="Xu H."/>
            <person name="Nelson D.R."/>
            <person name="Qian J."/>
            <person name="Song J."/>
            <person name="Luo H."/>
            <person name="Xiang L."/>
            <person name="Li Y."/>
            <person name="Xu Z."/>
            <person name="Ji A."/>
            <person name="Wang L."/>
            <person name="Lu S."/>
            <person name="Hayward A."/>
            <person name="Sun W."/>
            <person name="Li X."/>
            <person name="Schwartz D.C."/>
            <person name="Wang Y."/>
            <person name="Chen S."/>
        </authorList>
    </citation>
    <scope>NUCLEOTIDE SEQUENCE [LARGE SCALE GENOMIC DNA]</scope>
    <source>
        <strain evidence="1 2">ZZ0214-1</strain>
    </source>
</reference>
<evidence type="ECO:0000313" key="1">
    <source>
        <dbReference type="EMBL" id="PIL25199.1"/>
    </source>
</evidence>
<dbReference type="STRING" id="1077348.A0A2G8RUM5"/>
<name>A0A2G8RUM5_9APHY</name>
<comment type="caution">
    <text evidence="1">The sequence shown here is derived from an EMBL/GenBank/DDBJ whole genome shotgun (WGS) entry which is preliminary data.</text>
</comment>
<sequence length="592" mass="67325">MDNIYATQEIESRLSNDWRTSNLAQEAGEAARLAKQHAKFADARKFVLHDIDVSLQAILDLKTRLNTLTAVGRLSDELIAKLLITFVDELYYSQSALRDYACFRRHKPPRWLKLTHVCRRWRNIALRTTRLWSHVYLSRSDAFAVFVERSKATPLDIDVRDANFYGSIRGGVSILDLIPPVSSRIRFLSVDGQITTVQAFCRKLTQPLDQLEKLVLASHLPWFGLSGPPPAVPFVAGEGLTPRLSHLELDRIPFRWTDPAFGSSLTTLKVISPAWSPTFWDPNQPDIGTTADLLDVLERIAPRLKALYLDGSIPTPDNQNLRPLCAARSLSFPSLRSLYLSGPTYDCADLLSHFSMNQEAGIHLIGTGNKGMEDLVRMFCAHLTRRPLFAVRWGSSWGSYNIDIYGWQTTDTSEDWDHAPVRLAFSQIYGDGEEDYMQTFIREISPLFSHVESLNVYNGIFYKLIWSDLFSLMPRLRTLVFDTDPPFDLFDALLDVHTLPSGQSLVPLPELRSVHFNEVTLRYLRPGDDKAEEPVFIDDLLTWVALRVQHGVPLETLELRNCQHSEEKDFEGLRRIVPNVIWDGSGMSLRPM</sequence>
<evidence type="ECO:0000313" key="2">
    <source>
        <dbReference type="Proteomes" id="UP000230002"/>
    </source>
</evidence>
<dbReference type="Gene3D" id="3.80.10.10">
    <property type="entry name" value="Ribonuclease Inhibitor"/>
    <property type="match status" value="1"/>
</dbReference>
<dbReference type="SUPFAM" id="SSF52047">
    <property type="entry name" value="RNI-like"/>
    <property type="match status" value="1"/>
</dbReference>
<organism evidence="1 2">
    <name type="scientific">Ganoderma sinense ZZ0214-1</name>
    <dbReference type="NCBI Taxonomy" id="1077348"/>
    <lineage>
        <taxon>Eukaryota</taxon>
        <taxon>Fungi</taxon>
        <taxon>Dikarya</taxon>
        <taxon>Basidiomycota</taxon>
        <taxon>Agaricomycotina</taxon>
        <taxon>Agaricomycetes</taxon>
        <taxon>Polyporales</taxon>
        <taxon>Polyporaceae</taxon>
        <taxon>Ganoderma</taxon>
    </lineage>
</organism>
<dbReference type="AlphaFoldDB" id="A0A2G8RUM5"/>